<dbReference type="InterPro" id="IPR000595">
    <property type="entry name" value="cNMP-bd_dom"/>
</dbReference>
<evidence type="ECO:0000313" key="2">
    <source>
        <dbReference type="EMBL" id="NLR63072.1"/>
    </source>
</evidence>
<comment type="caution">
    <text evidence="2">The sequence shown here is derived from an EMBL/GenBank/DDBJ whole genome shotgun (WGS) entry which is preliminary data.</text>
</comment>
<dbReference type="Pfam" id="PF00027">
    <property type="entry name" value="cNMP_binding"/>
    <property type="match status" value="1"/>
</dbReference>
<dbReference type="EMBL" id="JABAIA010000001">
    <property type="protein sequence ID" value="NLR63072.1"/>
    <property type="molecule type" value="Genomic_DNA"/>
</dbReference>
<dbReference type="Proteomes" id="UP000570474">
    <property type="component" value="Unassembled WGS sequence"/>
</dbReference>
<keyword evidence="3" id="KW-1185">Reference proteome</keyword>
<dbReference type="InterPro" id="IPR014710">
    <property type="entry name" value="RmlC-like_jellyroll"/>
</dbReference>
<name>A0A847RJB0_9BACT</name>
<dbReference type="AlphaFoldDB" id="A0A847RJB0"/>
<sequence length="191" mass="22531">MSTVLQQHIRKFVDVSDEDLTSILSYFEKVALTKKVNLLEEGKVCKYDYFVEKGCLRLFFVNNKGVEKTIQFAIENWWMADYTSLQLQTPSEFYIQAVEKSEVLAISVANRETMLALHPKMERYFRLVHQKAHAAAQYRTRYLGDYSKEQLYLHFSRNFPEFVQRVPQHLLASYLGLTPEYLSELRARRIS</sequence>
<organism evidence="2 3">
    <name type="scientific">Chitinophaga varians</name>
    <dbReference type="NCBI Taxonomy" id="2202339"/>
    <lineage>
        <taxon>Bacteria</taxon>
        <taxon>Pseudomonadati</taxon>
        <taxon>Bacteroidota</taxon>
        <taxon>Chitinophagia</taxon>
        <taxon>Chitinophagales</taxon>
        <taxon>Chitinophagaceae</taxon>
        <taxon>Chitinophaga</taxon>
    </lineage>
</organism>
<dbReference type="CDD" id="cd00038">
    <property type="entry name" value="CAP_ED"/>
    <property type="match status" value="1"/>
</dbReference>
<protein>
    <submittedName>
        <fullName evidence="2">Crp/Fnr family transcriptional regulator</fullName>
    </submittedName>
</protein>
<dbReference type="SUPFAM" id="SSF51206">
    <property type="entry name" value="cAMP-binding domain-like"/>
    <property type="match status" value="1"/>
</dbReference>
<dbReference type="RefSeq" id="WP_168869090.1">
    <property type="nucleotide sequence ID" value="NZ_JABAIA010000001.1"/>
</dbReference>
<reference evidence="2 3" key="1">
    <citation type="submission" date="2020-04" db="EMBL/GenBank/DDBJ databases">
        <authorList>
            <person name="Yin C."/>
        </authorList>
    </citation>
    <scope>NUCLEOTIDE SEQUENCE [LARGE SCALE GENOMIC DNA]</scope>
    <source>
        <strain evidence="2 3">Ae27</strain>
    </source>
</reference>
<accession>A0A847RJB0</accession>
<gene>
    <name evidence="2" type="ORF">HGH92_02020</name>
</gene>
<dbReference type="Gene3D" id="2.60.120.10">
    <property type="entry name" value="Jelly Rolls"/>
    <property type="match status" value="1"/>
</dbReference>
<dbReference type="InterPro" id="IPR018490">
    <property type="entry name" value="cNMP-bd_dom_sf"/>
</dbReference>
<evidence type="ECO:0000313" key="3">
    <source>
        <dbReference type="Proteomes" id="UP000570474"/>
    </source>
</evidence>
<feature type="domain" description="Cyclic nucleotide-binding" evidence="1">
    <location>
        <begin position="34"/>
        <end position="112"/>
    </location>
</feature>
<evidence type="ECO:0000259" key="1">
    <source>
        <dbReference type="Pfam" id="PF00027"/>
    </source>
</evidence>
<proteinExistence type="predicted"/>